<dbReference type="Proteomes" id="UP001307889">
    <property type="component" value="Chromosome 13"/>
</dbReference>
<organism evidence="2 3">
    <name type="scientific">Nesidiocoris tenuis</name>
    <dbReference type="NCBI Taxonomy" id="355587"/>
    <lineage>
        <taxon>Eukaryota</taxon>
        <taxon>Metazoa</taxon>
        <taxon>Ecdysozoa</taxon>
        <taxon>Arthropoda</taxon>
        <taxon>Hexapoda</taxon>
        <taxon>Insecta</taxon>
        <taxon>Pterygota</taxon>
        <taxon>Neoptera</taxon>
        <taxon>Paraneoptera</taxon>
        <taxon>Hemiptera</taxon>
        <taxon>Heteroptera</taxon>
        <taxon>Panheteroptera</taxon>
        <taxon>Cimicomorpha</taxon>
        <taxon>Miridae</taxon>
        <taxon>Dicyphina</taxon>
        <taxon>Nesidiocoris</taxon>
    </lineage>
</organism>
<evidence type="ECO:0000313" key="3">
    <source>
        <dbReference type="Proteomes" id="UP001307889"/>
    </source>
</evidence>
<evidence type="ECO:0000313" key="2">
    <source>
        <dbReference type="EMBL" id="BET01741.1"/>
    </source>
</evidence>
<dbReference type="EMBL" id="AP028921">
    <property type="protein sequence ID" value="BET01741.1"/>
    <property type="molecule type" value="Genomic_DNA"/>
</dbReference>
<protein>
    <submittedName>
        <fullName evidence="2">Uncharacterized protein</fullName>
    </submittedName>
</protein>
<sequence>MSEAPAPAATGRPMRYPYTLTAKLAQFPFKYHYNNVWLFKYWLFGIAVSLPLFVKIGRASFAPANVKTWEEIRRRDFSGHH</sequence>
<keyword evidence="1" id="KW-0472">Membrane</keyword>
<proteinExistence type="predicted"/>
<evidence type="ECO:0000256" key="1">
    <source>
        <dbReference type="SAM" id="Phobius"/>
    </source>
</evidence>
<keyword evidence="1" id="KW-0812">Transmembrane</keyword>
<name>A0ABN7BBI1_9HEMI</name>
<reference evidence="2 3" key="1">
    <citation type="submission" date="2023-09" db="EMBL/GenBank/DDBJ databases">
        <title>Nesidiocoris tenuis whole genome shotgun sequence.</title>
        <authorList>
            <person name="Shibata T."/>
            <person name="Shimoda M."/>
            <person name="Kobayashi T."/>
            <person name="Uehara T."/>
        </authorList>
    </citation>
    <scope>NUCLEOTIDE SEQUENCE [LARGE SCALE GENOMIC DNA]</scope>
    <source>
        <strain evidence="2 3">Japan</strain>
    </source>
</reference>
<keyword evidence="3" id="KW-1185">Reference proteome</keyword>
<feature type="transmembrane region" description="Helical" evidence="1">
    <location>
        <begin position="36"/>
        <end position="54"/>
    </location>
</feature>
<keyword evidence="1" id="KW-1133">Transmembrane helix</keyword>
<accession>A0ABN7BBI1</accession>
<gene>
    <name evidence="2" type="ORF">NTJ_14557</name>
</gene>